<dbReference type="PANTHER" id="PTHR43391">
    <property type="entry name" value="RETINOL DEHYDROGENASE-RELATED"/>
    <property type="match status" value="1"/>
</dbReference>
<evidence type="ECO:0000256" key="3">
    <source>
        <dbReference type="RuleBase" id="RU000363"/>
    </source>
</evidence>
<keyword evidence="2" id="KW-0560">Oxidoreductase</keyword>
<reference evidence="4 5" key="1">
    <citation type="journal article" date="2013" name="Genome Announc.">
        <title>Draft genome sequence of MKD8, a conjugal recipient Mycobacterium smegmatis strain.</title>
        <authorList>
            <person name="Gray T.A."/>
            <person name="Palumbo M.J."/>
            <person name="Derbyshire K.M."/>
        </authorList>
    </citation>
    <scope>NUCLEOTIDE SEQUENCE [LARGE SCALE GENOMIC DNA]</scope>
    <source>
        <strain evidence="4 5">MKD8</strain>
    </source>
</reference>
<dbReference type="PANTHER" id="PTHR43391:SF91">
    <property type="entry name" value="OS04G0390700 PROTEIN"/>
    <property type="match status" value="1"/>
</dbReference>
<evidence type="ECO:0000313" key="5">
    <source>
        <dbReference type="Proteomes" id="UP000011200"/>
    </source>
</evidence>
<dbReference type="RefSeq" id="WP_003893000.1">
    <property type="nucleotide sequence ID" value="NZ_CP027541.1"/>
</dbReference>
<dbReference type="Pfam" id="PF00106">
    <property type="entry name" value="adh_short"/>
    <property type="match status" value="1"/>
</dbReference>
<evidence type="ECO:0000256" key="2">
    <source>
        <dbReference type="ARBA" id="ARBA00023002"/>
    </source>
</evidence>
<dbReference type="EMBL" id="CP027541">
    <property type="protein sequence ID" value="AWT52606.1"/>
    <property type="molecule type" value="Genomic_DNA"/>
</dbReference>
<dbReference type="GO" id="GO:0005829">
    <property type="term" value="C:cytosol"/>
    <property type="evidence" value="ECO:0007669"/>
    <property type="project" value="TreeGrafter"/>
</dbReference>
<dbReference type="AlphaFoldDB" id="A0A2U9PLN3"/>
<protein>
    <submittedName>
        <fullName evidence="4">Putative oxidoreductase</fullName>
    </submittedName>
</protein>
<organism evidence="4 5">
    <name type="scientific">Mycolicibacterium smegmatis (strain MKD8)</name>
    <name type="common">Mycobacterium smegmatis</name>
    <dbReference type="NCBI Taxonomy" id="1214915"/>
    <lineage>
        <taxon>Bacteria</taxon>
        <taxon>Bacillati</taxon>
        <taxon>Actinomycetota</taxon>
        <taxon>Actinomycetes</taxon>
        <taxon>Mycobacteriales</taxon>
        <taxon>Mycobacteriaceae</taxon>
        <taxon>Mycolicibacterium</taxon>
    </lineage>
</organism>
<dbReference type="PRINTS" id="PR00081">
    <property type="entry name" value="GDHRDH"/>
</dbReference>
<gene>
    <name evidence="4" type="ORF">D806_016220</name>
</gene>
<dbReference type="InterPro" id="IPR002347">
    <property type="entry name" value="SDR_fam"/>
</dbReference>
<proteinExistence type="inferred from homology"/>
<sequence>MTQRLDGRKVLITGANGGLGEEFVRQALARGAARVYATARRPHPWEDARVVPLPLDLTDPQSITTAAAAARDVDLVINNAAIAPSDDTSVLTQDDEITRRVFETNFFGTLRVARAFAPVLADNGGGAFLNVLSAAIWIPVPTAYAASKAAAWSATNAMRAELTAQGTTVTAVVVGMVDTAMSARWDMPKVSAESVVEQSLDGVLSGAFEVLADDDSRLAKSLLSEPYEELHAVAVQALSDFKP</sequence>
<dbReference type="Gene3D" id="3.40.50.720">
    <property type="entry name" value="NAD(P)-binding Rossmann-like Domain"/>
    <property type="match status" value="1"/>
</dbReference>
<accession>A0A2U9PLN3</accession>
<dbReference type="InterPro" id="IPR036291">
    <property type="entry name" value="NAD(P)-bd_dom_sf"/>
</dbReference>
<reference evidence="5" key="2">
    <citation type="submission" date="2018-03" db="EMBL/GenBank/DDBJ databases">
        <authorList>
            <person name="Derbyshire K."/>
            <person name="Gray T.A."/>
            <person name="Champion M."/>
        </authorList>
    </citation>
    <scope>NUCLEOTIDE SEQUENCE [LARGE SCALE GENOMIC DNA]</scope>
    <source>
        <strain evidence="5">MKD8</strain>
    </source>
</reference>
<dbReference type="Proteomes" id="UP000011200">
    <property type="component" value="Chromosome"/>
</dbReference>
<dbReference type="GeneID" id="93456431"/>
<evidence type="ECO:0000313" key="4">
    <source>
        <dbReference type="EMBL" id="AWT52606.1"/>
    </source>
</evidence>
<dbReference type="SUPFAM" id="SSF51735">
    <property type="entry name" value="NAD(P)-binding Rossmann-fold domains"/>
    <property type="match status" value="1"/>
</dbReference>
<dbReference type="NCBIfam" id="NF006119">
    <property type="entry name" value="PRK08264.1-5"/>
    <property type="match status" value="1"/>
</dbReference>
<comment type="similarity">
    <text evidence="1 3">Belongs to the short-chain dehydrogenases/reductases (SDR) family.</text>
</comment>
<evidence type="ECO:0000256" key="1">
    <source>
        <dbReference type="ARBA" id="ARBA00006484"/>
    </source>
</evidence>
<dbReference type="PRINTS" id="PR00080">
    <property type="entry name" value="SDRFAMILY"/>
</dbReference>
<dbReference type="GO" id="GO:0016491">
    <property type="term" value="F:oxidoreductase activity"/>
    <property type="evidence" value="ECO:0007669"/>
    <property type="project" value="UniProtKB-KW"/>
</dbReference>
<name>A0A2U9PLN3_MYCSE</name>